<name>R7TXV1_CAPTE</name>
<dbReference type="SUPFAM" id="SSF47986">
    <property type="entry name" value="DEATH domain"/>
    <property type="match status" value="1"/>
</dbReference>
<reference evidence="2 4" key="2">
    <citation type="journal article" date="2013" name="Nature">
        <title>Insights into bilaterian evolution from three spiralian genomes.</title>
        <authorList>
            <person name="Simakov O."/>
            <person name="Marletaz F."/>
            <person name="Cho S.J."/>
            <person name="Edsinger-Gonzales E."/>
            <person name="Havlak P."/>
            <person name="Hellsten U."/>
            <person name="Kuo D.H."/>
            <person name="Larsson T."/>
            <person name="Lv J."/>
            <person name="Arendt D."/>
            <person name="Savage R."/>
            <person name="Osoegawa K."/>
            <person name="de Jong P."/>
            <person name="Grimwood J."/>
            <person name="Chapman J.A."/>
            <person name="Shapiro H."/>
            <person name="Aerts A."/>
            <person name="Otillar R.P."/>
            <person name="Terry A.Y."/>
            <person name="Boore J.L."/>
            <person name="Grigoriev I.V."/>
            <person name="Lindberg D.R."/>
            <person name="Seaver E.C."/>
            <person name="Weisblat D.A."/>
            <person name="Putnam N.H."/>
            <person name="Rokhsar D.S."/>
        </authorList>
    </citation>
    <scope>NUCLEOTIDE SEQUENCE</scope>
    <source>
        <strain evidence="2 4">I ESC-2004</strain>
    </source>
</reference>
<evidence type="ECO:0000259" key="1">
    <source>
        <dbReference type="PROSITE" id="PS50209"/>
    </source>
</evidence>
<dbReference type="PROSITE" id="PS50209">
    <property type="entry name" value="CARD"/>
    <property type="match status" value="1"/>
</dbReference>
<evidence type="ECO:0000313" key="2">
    <source>
        <dbReference type="EMBL" id="ELT98437.1"/>
    </source>
</evidence>
<reference evidence="4" key="1">
    <citation type="submission" date="2012-12" db="EMBL/GenBank/DDBJ databases">
        <authorList>
            <person name="Hellsten U."/>
            <person name="Grimwood J."/>
            <person name="Chapman J.A."/>
            <person name="Shapiro H."/>
            <person name="Aerts A."/>
            <person name="Otillar R.P."/>
            <person name="Terry A.Y."/>
            <person name="Boore J.L."/>
            <person name="Simakov O."/>
            <person name="Marletaz F."/>
            <person name="Cho S.-J."/>
            <person name="Edsinger-Gonzales E."/>
            <person name="Havlak P."/>
            <person name="Kuo D.-H."/>
            <person name="Larsson T."/>
            <person name="Lv J."/>
            <person name="Arendt D."/>
            <person name="Savage R."/>
            <person name="Osoegawa K."/>
            <person name="de Jong P."/>
            <person name="Lindberg D.R."/>
            <person name="Seaver E.C."/>
            <person name="Weisblat D.A."/>
            <person name="Putnam N.H."/>
            <person name="Grigoriev I.V."/>
            <person name="Rokhsar D.S."/>
        </authorList>
    </citation>
    <scope>NUCLEOTIDE SEQUENCE</scope>
    <source>
        <strain evidence="4">I ESC-2004</strain>
    </source>
</reference>
<dbReference type="CDD" id="cd01671">
    <property type="entry name" value="CARD"/>
    <property type="match status" value="1"/>
</dbReference>
<sequence>MMNESHRNLLTRNMVALTTDLDPRNLYRLLIERSVLTLDDWERIRNISCRSEEAFELINVLLRKGSTAFGVFMDALQVPYPHLYGLLSGGRTDIIPQNAAEVRIQIDNGDEDVDRAELRLEIENEMLRASLVWYRNVRRVGDAIDFILARIENLGRRILGVRVGSVVFYVECPSVEALDDLWELCQSGKLARMFQNAFVTDSFLQRHKVKILDPICISIHLENTETKLHSSSLKEHPEVVQGKLVPRKQTPADVVPTYELDLATSTEQMRRSICEFETDNLCKQLLRNHQVCVEMSSLQ</sequence>
<dbReference type="Gene3D" id="1.10.533.10">
    <property type="entry name" value="Death Domain, Fas"/>
    <property type="match status" value="1"/>
</dbReference>
<dbReference type="PANTHER" id="PTHR15034:SF5">
    <property type="entry name" value="DEATH DOMAIN-CONTAINING PROTEIN CRADD"/>
    <property type="match status" value="1"/>
</dbReference>
<dbReference type="InterPro" id="IPR001315">
    <property type="entry name" value="CARD"/>
</dbReference>
<keyword evidence="4" id="KW-1185">Reference proteome</keyword>
<reference evidence="3" key="3">
    <citation type="submission" date="2015-06" db="UniProtKB">
        <authorList>
            <consortium name="EnsemblMetazoa"/>
        </authorList>
    </citation>
    <scope>IDENTIFICATION</scope>
</reference>
<dbReference type="SMART" id="SM00114">
    <property type="entry name" value="CARD"/>
    <property type="match status" value="1"/>
</dbReference>
<dbReference type="EMBL" id="KB307920">
    <property type="protein sequence ID" value="ELT98437.1"/>
    <property type="molecule type" value="Genomic_DNA"/>
</dbReference>
<protein>
    <recommendedName>
        <fullName evidence="1">CARD domain-containing protein</fullName>
    </recommendedName>
</protein>
<feature type="domain" description="CARD" evidence="1">
    <location>
        <begin position="2"/>
        <end position="77"/>
    </location>
</feature>
<dbReference type="AlphaFoldDB" id="R7TXV1"/>
<accession>R7TXV1</accession>
<dbReference type="GO" id="GO:0042981">
    <property type="term" value="P:regulation of apoptotic process"/>
    <property type="evidence" value="ECO:0007669"/>
    <property type="project" value="InterPro"/>
</dbReference>
<dbReference type="PANTHER" id="PTHR15034">
    <property type="entry name" value="DEATH DOMAIN-CONTAINING PROTEIN CRADD"/>
    <property type="match status" value="1"/>
</dbReference>
<evidence type="ECO:0000313" key="4">
    <source>
        <dbReference type="Proteomes" id="UP000014760"/>
    </source>
</evidence>
<dbReference type="GO" id="GO:0070513">
    <property type="term" value="F:death domain binding"/>
    <property type="evidence" value="ECO:0007669"/>
    <property type="project" value="InterPro"/>
</dbReference>
<dbReference type="EnsemblMetazoa" id="CapteT205544">
    <property type="protein sequence ID" value="CapteP205544"/>
    <property type="gene ID" value="CapteG205544"/>
</dbReference>
<dbReference type="GO" id="GO:0002020">
    <property type="term" value="F:protease binding"/>
    <property type="evidence" value="ECO:0007669"/>
    <property type="project" value="InterPro"/>
</dbReference>
<proteinExistence type="predicted"/>
<organism evidence="2">
    <name type="scientific">Capitella teleta</name>
    <name type="common">Polychaete worm</name>
    <dbReference type="NCBI Taxonomy" id="283909"/>
    <lineage>
        <taxon>Eukaryota</taxon>
        <taxon>Metazoa</taxon>
        <taxon>Spiralia</taxon>
        <taxon>Lophotrochozoa</taxon>
        <taxon>Annelida</taxon>
        <taxon>Polychaeta</taxon>
        <taxon>Sedentaria</taxon>
        <taxon>Scolecida</taxon>
        <taxon>Capitellidae</taxon>
        <taxon>Capitella</taxon>
    </lineage>
</organism>
<dbReference type="InterPro" id="IPR037939">
    <property type="entry name" value="CRADD"/>
</dbReference>
<evidence type="ECO:0000313" key="3">
    <source>
        <dbReference type="EnsemblMetazoa" id="CapteP205544"/>
    </source>
</evidence>
<dbReference type="InterPro" id="IPR011029">
    <property type="entry name" value="DEATH-like_dom_sf"/>
</dbReference>
<gene>
    <name evidence="2" type="ORF">CAPTEDRAFT_205544</name>
</gene>
<dbReference type="EMBL" id="AMQN01002044">
    <property type="status" value="NOT_ANNOTATED_CDS"/>
    <property type="molecule type" value="Genomic_DNA"/>
</dbReference>
<dbReference type="Pfam" id="PF00619">
    <property type="entry name" value="CARD"/>
    <property type="match status" value="1"/>
</dbReference>
<dbReference type="Proteomes" id="UP000014760">
    <property type="component" value="Unassembled WGS sequence"/>
</dbReference>
<dbReference type="HOGENOM" id="CLU_081084_0_0_1"/>